<evidence type="ECO:0000313" key="2">
    <source>
        <dbReference type="Proteomes" id="UP001055104"/>
    </source>
</evidence>
<dbReference type="Proteomes" id="UP001055104">
    <property type="component" value="Unassembled WGS sequence"/>
</dbReference>
<proteinExistence type="predicted"/>
<reference evidence="1" key="1">
    <citation type="submission" date="2022-01" db="EMBL/GenBank/DDBJ databases">
        <title>Novel bile acid biosynthetic pathways are enriched in the microbiome of centenarians.</title>
        <authorList>
            <person name="Sato Y."/>
            <person name="Atarashi K."/>
            <person name="Plichta R.D."/>
            <person name="Arai Y."/>
            <person name="Sasajima S."/>
            <person name="Kearney M.S."/>
            <person name="Suda W."/>
            <person name="Takeshita K."/>
            <person name="Sasaki T."/>
            <person name="Okamoto S."/>
            <person name="Skelly N.A."/>
            <person name="Okamura Y."/>
            <person name="Vlamakis H."/>
            <person name="Li Y."/>
            <person name="Tanoue T."/>
            <person name="Takei H."/>
            <person name="Nittono H."/>
            <person name="Narushima S."/>
            <person name="Irie J."/>
            <person name="Itoh H."/>
            <person name="Moriya K."/>
            <person name="Sugiura Y."/>
            <person name="Suematsu M."/>
            <person name="Moritoki N."/>
            <person name="Shibata S."/>
            <person name="Littman R.D."/>
            <person name="Fischbach A.M."/>
            <person name="Uwamino Y."/>
            <person name="Inoue T."/>
            <person name="Honda A."/>
            <person name="Hattori M."/>
            <person name="Murai T."/>
            <person name="Xavier J.R."/>
            <person name="Hirose N."/>
            <person name="Honda K."/>
        </authorList>
    </citation>
    <scope>NUCLEOTIDE SEQUENCE</scope>
    <source>
        <strain evidence="1">CE91-St7</strain>
    </source>
</reference>
<comment type="caution">
    <text evidence="1">The sequence shown here is derived from an EMBL/GenBank/DDBJ whole genome shotgun (WGS) entry which is preliminary data.</text>
</comment>
<accession>A0AA37KK13</accession>
<sequence length="72" mass="8250">MTGINDDYKILSLCRQAETGEDQPQATQQEYYFKSIGFHINQVANVAIFSENSAFVFKFCVFYSKLATKPEK</sequence>
<gene>
    <name evidence="1" type="ORF">CE91St7_45920</name>
</gene>
<name>A0AA37KK13_9BACT</name>
<organism evidence="1 2">
    <name type="scientific">Phocaeicola dorei</name>
    <dbReference type="NCBI Taxonomy" id="357276"/>
    <lineage>
        <taxon>Bacteria</taxon>
        <taxon>Pseudomonadati</taxon>
        <taxon>Bacteroidota</taxon>
        <taxon>Bacteroidia</taxon>
        <taxon>Bacteroidales</taxon>
        <taxon>Bacteroidaceae</taxon>
        <taxon>Phocaeicola</taxon>
    </lineage>
</organism>
<evidence type="ECO:0000313" key="1">
    <source>
        <dbReference type="EMBL" id="GKH83708.1"/>
    </source>
</evidence>
<protein>
    <submittedName>
        <fullName evidence="1">Uncharacterized protein</fullName>
    </submittedName>
</protein>
<dbReference type="EMBL" id="BQOB01000001">
    <property type="protein sequence ID" value="GKH83708.1"/>
    <property type="molecule type" value="Genomic_DNA"/>
</dbReference>
<dbReference type="AlphaFoldDB" id="A0AA37KK13"/>